<reference evidence="2" key="1">
    <citation type="journal article" date="2011" name="Nat. Genet.">
        <title>The Arabidopsis lyrata genome sequence and the basis of rapid genome size change.</title>
        <authorList>
            <person name="Hu T.T."/>
            <person name="Pattyn P."/>
            <person name="Bakker E.G."/>
            <person name="Cao J."/>
            <person name="Cheng J.-F."/>
            <person name="Clark R.M."/>
            <person name="Fahlgren N."/>
            <person name="Fawcett J.A."/>
            <person name="Grimwood J."/>
            <person name="Gundlach H."/>
            <person name="Haberer G."/>
            <person name="Hollister J.D."/>
            <person name="Ossowski S."/>
            <person name="Ottilar R.P."/>
            <person name="Salamov A.A."/>
            <person name="Schneeberger K."/>
            <person name="Spannagl M."/>
            <person name="Wang X."/>
            <person name="Yang L."/>
            <person name="Nasrallah M.E."/>
            <person name="Bergelson J."/>
            <person name="Carrington J.C."/>
            <person name="Gaut B.S."/>
            <person name="Schmutz J."/>
            <person name="Mayer K.F.X."/>
            <person name="Van de Peer Y."/>
            <person name="Grigoriev I.V."/>
            <person name="Nordborg M."/>
            <person name="Weigel D."/>
            <person name="Guo Y.-L."/>
        </authorList>
    </citation>
    <scope>NUCLEOTIDE SEQUENCE [LARGE SCALE GENOMIC DNA]</scope>
    <source>
        <strain evidence="2">cv. MN47</strain>
    </source>
</reference>
<protein>
    <submittedName>
        <fullName evidence="1">Uncharacterized protein</fullName>
    </submittedName>
</protein>
<gene>
    <name evidence="1" type="ORF">ARALYDRAFT_887896</name>
</gene>
<evidence type="ECO:0000313" key="2">
    <source>
        <dbReference type="Proteomes" id="UP000008694"/>
    </source>
</evidence>
<dbReference type="Pfam" id="PF16940">
    <property type="entry name" value="Tic110"/>
    <property type="match status" value="1"/>
</dbReference>
<dbReference type="InterPro" id="IPR031610">
    <property type="entry name" value="TIC110"/>
</dbReference>
<dbReference type="GO" id="GO:0045037">
    <property type="term" value="P:protein import into chloroplast stroma"/>
    <property type="evidence" value="ECO:0007669"/>
    <property type="project" value="TreeGrafter"/>
</dbReference>
<accession>D7KG81</accession>
<dbReference type="AlphaFoldDB" id="D7KG81"/>
<evidence type="ECO:0000313" key="1">
    <source>
        <dbReference type="EMBL" id="EFH68625.1"/>
    </source>
</evidence>
<keyword evidence="2" id="KW-1185">Reference proteome</keyword>
<dbReference type="Proteomes" id="UP000008694">
    <property type="component" value="Unassembled WGS sequence"/>
</dbReference>
<dbReference type="eggNOG" id="ENOG502QS6A">
    <property type="taxonomic scope" value="Eukaryota"/>
</dbReference>
<organism evidence="2">
    <name type="scientific">Arabidopsis lyrata subsp. lyrata</name>
    <name type="common">Lyre-leaved rock-cress</name>
    <dbReference type="NCBI Taxonomy" id="81972"/>
    <lineage>
        <taxon>Eukaryota</taxon>
        <taxon>Viridiplantae</taxon>
        <taxon>Streptophyta</taxon>
        <taxon>Embryophyta</taxon>
        <taxon>Tracheophyta</taxon>
        <taxon>Spermatophyta</taxon>
        <taxon>Magnoliopsida</taxon>
        <taxon>eudicotyledons</taxon>
        <taxon>Gunneridae</taxon>
        <taxon>Pentapetalae</taxon>
        <taxon>rosids</taxon>
        <taxon>malvids</taxon>
        <taxon>Brassicales</taxon>
        <taxon>Brassicaceae</taxon>
        <taxon>Camelineae</taxon>
        <taxon>Arabidopsis</taxon>
    </lineage>
</organism>
<dbReference type="HOGENOM" id="CLU_1743010_0_0_1"/>
<dbReference type="PANTHER" id="PTHR34935">
    <property type="entry name" value="PROTEIN TIC110, CHLOROPLASTIC"/>
    <property type="match status" value="1"/>
</dbReference>
<name>D7KG81_ARALL</name>
<dbReference type="EMBL" id="GL348713">
    <property type="protein sequence ID" value="EFH68625.1"/>
    <property type="molecule type" value="Genomic_DNA"/>
</dbReference>
<dbReference type="Gramene" id="scaffold_100690.1">
    <property type="protein sequence ID" value="scaffold_100690.1"/>
    <property type="gene ID" value="scaffold_100690.1"/>
</dbReference>
<dbReference type="GO" id="GO:0061927">
    <property type="term" value="C:TOC-TIC supercomplex I"/>
    <property type="evidence" value="ECO:0007669"/>
    <property type="project" value="TreeGrafter"/>
</dbReference>
<proteinExistence type="predicted"/>
<sequence length="150" mass="17042">MTPPIGRRIFRQRLETGEREGDAEQRRKESISVITSCMLPVQAFMRLVYVSALVFGDASSFLLPWKRVLKVTDAQLFFINLMHGNLHGYVSKHVLTAINVENLVDLKKAQLSFKLSDELAEDLFREHTRRVVVENISSALSILKSRTLAA</sequence>
<dbReference type="PANTHER" id="PTHR34935:SF3">
    <property type="entry name" value="PROTEIN TIC110, CHLOROPLASTIC"/>
    <property type="match status" value="1"/>
</dbReference>
<dbReference type="STRING" id="81972.D7KG81"/>